<accession>A0AAW1TXC5</accession>
<dbReference type="EMBL" id="JARQZJ010000011">
    <property type="protein sequence ID" value="KAK9872480.1"/>
    <property type="molecule type" value="Genomic_DNA"/>
</dbReference>
<evidence type="ECO:0000256" key="1">
    <source>
        <dbReference type="SAM" id="Phobius"/>
    </source>
</evidence>
<name>A0AAW1TXC5_9CUCU</name>
<keyword evidence="1" id="KW-1133">Transmembrane helix</keyword>
<gene>
    <name evidence="2" type="ORF">WA026_017948</name>
</gene>
<comment type="caution">
    <text evidence="2">The sequence shown here is derived from an EMBL/GenBank/DDBJ whole genome shotgun (WGS) entry which is preliminary data.</text>
</comment>
<evidence type="ECO:0000313" key="3">
    <source>
        <dbReference type="Proteomes" id="UP001431783"/>
    </source>
</evidence>
<proteinExistence type="predicted"/>
<dbReference type="AlphaFoldDB" id="A0AAW1TXC5"/>
<organism evidence="2 3">
    <name type="scientific">Henosepilachna vigintioctopunctata</name>
    <dbReference type="NCBI Taxonomy" id="420089"/>
    <lineage>
        <taxon>Eukaryota</taxon>
        <taxon>Metazoa</taxon>
        <taxon>Ecdysozoa</taxon>
        <taxon>Arthropoda</taxon>
        <taxon>Hexapoda</taxon>
        <taxon>Insecta</taxon>
        <taxon>Pterygota</taxon>
        <taxon>Neoptera</taxon>
        <taxon>Endopterygota</taxon>
        <taxon>Coleoptera</taxon>
        <taxon>Polyphaga</taxon>
        <taxon>Cucujiformia</taxon>
        <taxon>Coccinelloidea</taxon>
        <taxon>Coccinellidae</taxon>
        <taxon>Epilachninae</taxon>
        <taxon>Epilachnini</taxon>
        <taxon>Henosepilachna</taxon>
    </lineage>
</organism>
<keyword evidence="1" id="KW-0812">Transmembrane</keyword>
<dbReference type="Proteomes" id="UP001431783">
    <property type="component" value="Unassembled WGS sequence"/>
</dbReference>
<protein>
    <submittedName>
        <fullName evidence="2">Uncharacterized protein</fullName>
    </submittedName>
</protein>
<reference evidence="2 3" key="1">
    <citation type="submission" date="2023-03" db="EMBL/GenBank/DDBJ databases">
        <title>Genome insight into feeding habits of ladybird beetles.</title>
        <authorList>
            <person name="Li H.-S."/>
            <person name="Huang Y.-H."/>
            <person name="Pang H."/>
        </authorList>
    </citation>
    <scope>NUCLEOTIDE SEQUENCE [LARGE SCALE GENOMIC DNA]</scope>
    <source>
        <strain evidence="2">SYSU_2023b</strain>
        <tissue evidence="2">Whole body</tissue>
    </source>
</reference>
<feature type="transmembrane region" description="Helical" evidence="1">
    <location>
        <begin position="26"/>
        <end position="49"/>
    </location>
</feature>
<keyword evidence="3" id="KW-1185">Reference proteome</keyword>
<evidence type="ECO:0000313" key="2">
    <source>
        <dbReference type="EMBL" id="KAK9872480.1"/>
    </source>
</evidence>
<sequence length="72" mass="7800">MENIAKMIKTTIENPMNVLKPGNVEIVSGLTSCVLFLGTAIGLGAMFFGGENLNFGYGKFKKSNPDDNIEKM</sequence>
<keyword evidence="1" id="KW-0472">Membrane</keyword>